<dbReference type="InterPro" id="IPR006073">
    <property type="entry name" value="GTP-bd"/>
</dbReference>
<keyword evidence="3" id="KW-1185">Reference proteome</keyword>
<evidence type="ECO:0000313" key="3">
    <source>
        <dbReference type="Proteomes" id="UP000623687"/>
    </source>
</evidence>
<dbReference type="SUPFAM" id="SSF52540">
    <property type="entry name" value="P-loop containing nucleoside triphosphate hydrolases"/>
    <property type="match status" value="1"/>
</dbReference>
<organism evidence="2 3">
    <name type="scientific">Pleurotus ostreatus</name>
    <name type="common">Oyster mushroom</name>
    <name type="synonym">White-rot fungus</name>
    <dbReference type="NCBI Taxonomy" id="5322"/>
    <lineage>
        <taxon>Eukaryota</taxon>
        <taxon>Fungi</taxon>
        <taxon>Dikarya</taxon>
        <taxon>Basidiomycota</taxon>
        <taxon>Agaricomycotina</taxon>
        <taxon>Agaricomycetes</taxon>
        <taxon>Agaricomycetidae</taxon>
        <taxon>Agaricales</taxon>
        <taxon>Pleurotineae</taxon>
        <taxon>Pleurotaceae</taxon>
        <taxon>Pleurotus</taxon>
    </lineage>
</organism>
<gene>
    <name evidence="2" type="ORF">PC9H_002667</name>
</gene>
<dbReference type="OrthoDB" id="3785626at2759"/>
<dbReference type="InterPro" id="IPR027417">
    <property type="entry name" value="P-loop_NTPase"/>
</dbReference>
<comment type="caution">
    <text evidence="2">The sequence shown here is derived from an EMBL/GenBank/DDBJ whole genome shotgun (WGS) entry which is preliminary data.</text>
</comment>
<evidence type="ECO:0000259" key="1">
    <source>
        <dbReference type="Pfam" id="PF01926"/>
    </source>
</evidence>
<evidence type="ECO:0000313" key="2">
    <source>
        <dbReference type="EMBL" id="KAF7416401.1"/>
    </source>
</evidence>
<dbReference type="Pfam" id="PF01926">
    <property type="entry name" value="MMR_HSR1"/>
    <property type="match status" value="1"/>
</dbReference>
<accession>A0A8H6ZJX1</accession>
<dbReference type="GeneID" id="59372508"/>
<dbReference type="Gene3D" id="3.40.50.300">
    <property type="entry name" value="P-loop containing nucleotide triphosphate hydrolases"/>
    <property type="match status" value="1"/>
</dbReference>
<dbReference type="AlphaFoldDB" id="A0A8H6ZJX1"/>
<dbReference type="RefSeq" id="XP_036625948.1">
    <property type="nucleotide sequence ID" value="XM_036772302.1"/>
</dbReference>
<name>A0A8H6ZJX1_PLEOS</name>
<feature type="domain" description="G" evidence="1">
    <location>
        <begin position="23"/>
        <end position="116"/>
    </location>
</feature>
<sequence>MNWKWVKSVQKVLRGKQNDATVIILLGPTGSGRSSFINAAIGEDRLKCVGMPDNSLAPVTTDVESVHFMRGRKEYIFIDTPGLDLQENTAELIDKAYKIAPKQADVLVYLHRLSDPRVTVRPEEYVRILKLLGGSGWPKRTIVATTMSAMVDEETATEREVQLRDNLLKNMIAGGTRLDRFFGTKEDAWRIVDMVINSE</sequence>
<dbReference type="GO" id="GO:0005525">
    <property type="term" value="F:GTP binding"/>
    <property type="evidence" value="ECO:0007669"/>
    <property type="project" value="InterPro"/>
</dbReference>
<reference evidence="2" key="1">
    <citation type="submission" date="2019-07" db="EMBL/GenBank/DDBJ databases">
        <authorList>
            <person name="Palmer J.M."/>
        </authorList>
    </citation>
    <scope>NUCLEOTIDE SEQUENCE</scope>
    <source>
        <strain evidence="2">PC9</strain>
    </source>
</reference>
<protein>
    <recommendedName>
        <fullName evidence="1">G domain-containing protein</fullName>
    </recommendedName>
</protein>
<proteinExistence type="predicted"/>
<dbReference type="VEuPathDB" id="FungiDB:PC9H_002667"/>
<dbReference type="Proteomes" id="UP000623687">
    <property type="component" value="Unassembled WGS sequence"/>
</dbReference>
<dbReference type="EMBL" id="JACETU010000011">
    <property type="protein sequence ID" value="KAF7416401.1"/>
    <property type="molecule type" value="Genomic_DNA"/>
</dbReference>